<evidence type="ECO:0000313" key="3">
    <source>
        <dbReference type="Proteomes" id="UP000007652"/>
    </source>
</evidence>
<keyword evidence="3" id="KW-1185">Reference proteome</keyword>
<keyword evidence="1" id="KW-1133">Transmembrane helix</keyword>
<dbReference type="OrthoDB" id="37447at2"/>
<reference evidence="2 3" key="1">
    <citation type="journal article" date="2011" name="J. Bacteriol.">
        <title>Draft genome sequence of Caloramator australicus strain RC3T, a thermoanaerobe from the Great Artesian Basin of Australia.</title>
        <authorList>
            <person name="Ogg C.D."/>
            <person name="Patel B.K.C."/>
        </authorList>
    </citation>
    <scope>NUCLEOTIDE SEQUENCE [LARGE SCALE GENOMIC DNA]</scope>
    <source>
        <strain evidence="2 3">RC3</strain>
    </source>
</reference>
<keyword evidence="1" id="KW-0812">Transmembrane</keyword>
<feature type="transmembrane region" description="Helical" evidence="1">
    <location>
        <begin position="156"/>
        <end position="174"/>
    </location>
</feature>
<organism evidence="2 3">
    <name type="scientific">Caloramator australicus RC3</name>
    <dbReference type="NCBI Taxonomy" id="857293"/>
    <lineage>
        <taxon>Bacteria</taxon>
        <taxon>Bacillati</taxon>
        <taxon>Bacillota</taxon>
        <taxon>Clostridia</taxon>
        <taxon>Eubacteriales</taxon>
        <taxon>Clostridiaceae</taxon>
        <taxon>Caloramator</taxon>
    </lineage>
</organism>
<gene>
    <name evidence="2" type="ORF">CAAU_1074</name>
</gene>
<dbReference type="Proteomes" id="UP000007652">
    <property type="component" value="Unassembled WGS sequence"/>
</dbReference>
<feature type="transmembrane region" description="Helical" evidence="1">
    <location>
        <begin position="83"/>
        <end position="100"/>
    </location>
</feature>
<dbReference type="eggNOG" id="ENOG5030JTI">
    <property type="taxonomic scope" value="Bacteria"/>
</dbReference>
<accession>I7KTL9</accession>
<evidence type="ECO:0000313" key="2">
    <source>
        <dbReference type="EMBL" id="CCJ33158.1"/>
    </source>
</evidence>
<dbReference type="EMBL" id="CAKP01000064">
    <property type="protein sequence ID" value="CCJ33158.1"/>
    <property type="molecule type" value="Genomic_DNA"/>
</dbReference>
<dbReference type="AlphaFoldDB" id="I7KTL9"/>
<sequence length="181" mass="20099">MLFILSAILGIIIGLLLKGDIKRLDGSDLKGIYIPIIAFSIEIVLFTLVRKGIIERGLITYIFYLLQFILIFIFAYLNRQNKAIVTIAIGFLLNALAIFLNGGAMPVNPDSAVAAGLYPSKDNINIAKEGLYVLQNEKTLFWFLGDIIPVKFIRSYVVSIGDVFICIGVIYYIIKSMKGAE</sequence>
<dbReference type="Pfam" id="PF17248">
    <property type="entry name" value="DUF5317"/>
    <property type="match status" value="1"/>
</dbReference>
<dbReference type="RefSeq" id="WP_008908430.1">
    <property type="nucleotide sequence ID" value="NZ_CAKP01000064.1"/>
</dbReference>
<feature type="transmembrane region" description="Helical" evidence="1">
    <location>
        <begin position="58"/>
        <end position="77"/>
    </location>
</feature>
<dbReference type="STRING" id="857293.CAAU_1074"/>
<comment type="caution">
    <text evidence="2">The sequence shown here is derived from an EMBL/GenBank/DDBJ whole genome shotgun (WGS) entry which is preliminary data.</text>
</comment>
<name>I7KTL9_9CLOT</name>
<evidence type="ECO:0008006" key="4">
    <source>
        <dbReference type="Google" id="ProtNLM"/>
    </source>
</evidence>
<dbReference type="InterPro" id="IPR035168">
    <property type="entry name" value="DUF5317"/>
</dbReference>
<evidence type="ECO:0000256" key="1">
    <source>
        <dbReference type="SAM" id="Phobius"/>
    </source>
</evidence>
<keyword evidence="1" id="KW-0472">Membrane</keyword>
<proteinExistence type="predicted"/>
<protein>
    <recommendedName>
        <fullName evidence="4">DUF5317 domain-containing protein</fullName>
    </recommendedName>
</protein>
<feature type="transmembrane region" description="Helical" evidence="1">
    <location>
        <begin position="29"/>
        <end position="49"/>
    </location>
</feature>